<proteinExistence type="predicted"/>
<keyword evidence="2" id="KW-1185">Reference proteome</keyword>
<name>X0PDX9_9LACO</name>
<comment type="caution">
    <text evidence="1">The sequence shown here is derived from an EMBL/GenBank/DDBJ whole genome shotgun (WGS) entry which is preliminary data.</text>
</comment>
<gene>
    <name evidence="1" type="ORF">FC83_GL000641</name>
</gene>
<dbReference type="AlphaFoldDB" id="X0PDX9"/>
<dbReference type="STRING" id="1423734.FC83_GL000641"/>
<protein>
    <recommendedName>
        <fullName evidence="3">Surface layer protein A domain-containing protein</fullName>
    </recommendedName>
</protein>
<dbReference type="Proteomes" id="UP000051236">
    <property type="component" value="Unassembled WGS sequence"/>
</dbReference>
<dbReference type="EMBL" id="AZGA01000077">
    <property type="protein sequence ID" value="KRM31580.1"/>
    <property type="molecule type" value="Genomic_DNA"/>
</dbReference>
<accession>X0PDX9</accession>
<evidence type="ECO:0000313" key="2">
    <source>
        <dbReference type="Proteomes" id="UP000051236"/>
    </source>
</evidence>
<evidence type="ECO:0008006" key="3">
    <source>
        <dbReference type="Google" id="ProtNLM"/>
    </source>
</evidence>
<organism evidence="1 2">
    <name type="scientific">Agrilactobacillus composti DSM 18527 = JCM 14202</name>
    <dbReference type="NCBI Taxonomy" id="1423734"/>
    <lineage>
        <taxon>Bacteria</taxon>
        <taxon>Bacillati</taxon>
        <taxon>Bacillota</taxon>
        <taxon>Bacilli</taxon>
        <taxon>Lactobacillales</taxon>
        <taxon>Lactobacillaceae</taxon>
        <taxon>Agrilactobacillus</taxon>
    </lineage>
</organism>
<sequence>MGDSQYFGRGFATIKTATKYGLRGVFVKFNKKIMHRLVIAAALLLSTVTISVPLPATTAATSVVQAAARPDQEPVKVYPLSGRLLTAKSVTLFDLAGNITGVAKADMAYPVYAVAYVNGLQLLKLGTDSQWILAREGTYFPGELAS</sequence>
<reference evidence="1 2" key="1">
    <citation type="journal article" date="2015" name="Genome Announc.">
        <title>Expanding the biotechnology potential of lactobacilli through comparative genomics of 213 strains and associated genera.</title>
        <authorList>
            <person name="Sun Z."/>
            <person name="Harris H.M."/>
            <person name="McCann A."/>
            <person name="Guo C."/>
            <person name="Argimon S."/>
            <person name="Zhang W."/>
            <person name="Yang X."/>
            <person name="Jeffery I.B."/>
            <person name="Cooney J.C."/>
            <person name="Kagawa T.F."/>
            <person name="Liu W."/>
            <person name="Song Y."/>
            <person name="Salvetti E."/>
            <person name="Wrobel A."/>
            <person name="Rasinkangas P."/>
            <person name="Parkhill J."/>
            <person name="Rea M.C."/>
            <person name="O'Sullivan O."/>
            <person name="Ritari J."/>
            <person name="Douillard F.P."/>
            <person name="Paul Ross R."/>
            <person name="Yang R."/>
            <person name="Briner A.E."/>
            <person name="Felis G.E."/>
            <person name="de Vos W.M."/>
            <person name="Barrangou R."/>
            <person name="Klaenhammer T.R."/>
            <person name="Caufield P.W."/>
            <person name="Cui Y."/>
            <person name="Zhang H."/>
            <person name="O'Toole P.W."/>
        </authorList>
    </citation>
    <scope>NUCLEOTIDE SEQUENCE [LARGE SCALE GENOMIC DNA]</scope>
    <source>
        <strain evidence="1 2">DSM 18527</strain>
    </source>
</reference>
<evidence type="ECO:0000313" key="1">
    <source>
        <dbReference type="EMBL" id="KRM31580.1"/>
    </source>
</evidence>
<dbReference type="PATRIC" id="fig|1423734.3.peg.647"/>